<evidence type="ECO:0000313" key="2">
    <source>
        <dbReference type="EMBL" id="JAC94752.1"/>
    </source>
</evidence>
<evidence type="ECO:0000256" key="1">
    <source>
        <dbReference type="SAM" id="SignalP"/>
    </source>
</evidence>
<accession>A0A098LWA3</accession>
<organism evidence="2">
    <name type="scientific">Gemmula speciosa</name>
    <name type="common">Splendid gem-turris</name>
    <name type="synonym">Pleurotoma speciosa</name>
    <dbReference type="NCBI Taxonomy" id="439592"/>
    <lineage>
        <taxon>Eukaryota</taxon>
        <taxon>Metazoa</taxon>
        <taxon>Spiralia</taxon>
        <taxon>Lophotrochozoa</taxon>
        <taxon>Mollusca</taxon>
        <taxon>Gastropoda</taxon>
        <taxon>Caenogastropoda</taxon>
        <taxon>Neogastropoda</taxon>
        <taxon>Conoidea</taxon>
        <taxon>Turridae</taxon>
        <taxon>Gemmula</taxon>
    </lineage>
</organism>
<reference evidence="2" key="1">
    <citation type="journal article" date="2014" name="Toxicon">
        <title>A bioinformatics survey for conotoxin-like sequences in three turrid snail venom duct transcriptomes.</title>
        <authorList>
            <person name="Gonzales D.T."/>
            <person name="Saloma C.P."/>
        </authorList>
    </citation>
    <scope>NUCLEOTIDE SEQUENCE</scope>
    <source>
        <tissue evidence="2">Venom duct</tissue>
    </source>
</reference>
<name>A0A098LWA3_GEMSP</name>
<dbReference type="AlphaFoldDB" id="A0A098LWA3"/>
<feature type="chain" id="PRO_5001937749" evidence="1">
    <location>
        <begin position="22"/>
        <end position="87"/>
    </location>
</feature>
<reference evidence="2" key="2">
    <citation type="submission" date="2014-09" db="EMBL/GenBank/DDBJ databases">
        <authorList>
            <person name="Gonzales D.T.T."/>
            <person name="Saloma C.P."/>
        </authorList>
    </citation>
    <scope>NUCLEOTIDE SEQUENCE</scope>
    <source>
        <tissue evidence="2">Venom duct</tissue>
    </source>
</reference>
<dbReference type="EMBL" id="GBRA01000042">
    <property type="protein sequence ID" value="JAC94752.1"/>
    <property type="molecule type" value="Transcribed_RNA"/>
</dbReference>
<sequence length="87" mass="9958">MSFYLKLTLAVLVIGLMTVDARSVNGAEMRRFPMKIWRYGMRTSCTDCTRCCNLCYSESCMNPHLMGVWLTLLCNDSCMYCLDSCSK</sequence>
<feature type="signal peptide" evidence="1">
    <location>
        <begin position="1"/>
        <end position="21"/>
    </location>
</feature>
<proteinExistence type="predicted"/>
<protein>
    <submittedName>
        <fullName evidence="2">Gsp_42 putative toxin</fullName>
    </submittedName>
</protein>
<keyword evidence="1" id="KW-0732">Signal</keyword>